<feature type="transmembrane region" description="Helical" evidence="5">
    <location>
        <begin position="131"/>
        <end position="150"/>
    </location>
</feature>
<evidence type="ECO:0000313" key="6">
    <source>
        <dbReference type="EMBL" id="MBJ7596946.1"/>
    </source>
</evidence>
<dbReference type="RefSeq" id="WP_338198789.1">
    <property type="nucleotide sequence ID" value="NZ_JAEKNR010000030.1"/>
</dbReference>
<reference evidence="6" key="1">
    <citation type="submission" date="2020-10" db="EMBL/GenBank/DDBJ databases">
        <title>Ca. Dormibacterota MAGs.</title>
        <authorList>
            <person name="Montgomery K."/>
        </authorList>
    </citation>
    <scope>NUCLEOTIDE SEQUENCE [LARGE SCALE GENOMIC DNA]</scope>
    <source>
        <strain evidence="6">SC8812_S17_10</strain>
    </source>
</reference>
<dbReference type="GO" id="GO:0012505">
    <property type="term" value="C:endomembrane system"/>
    <property type="evidence" value="ECO:0007669"/>
    <property type="project" value="UniProtKB-SubCell"/>
</dbReference>
<keyword evidence="2 5" id="KW-0812">Transmembrane</keyword>
<keyword evidence="7" id="KW-1185">Reference proteome</keyword>
<sequence>MAAVEVYRPREQALRWPLLQRVRVLLFSNAVPAVFFGFFCGVKALFVVRALNHLGSVAASHQLWYPVIKLGDQVLGLLYFGLIAFLCVTRLPRRGGRRGAGTVAASLFAAFAIMLIGVLPDRRLRPEMEVLGDVLLGLGMAYSIWALVYLRRSFSILPEARRLVTQGPYGLSRHPLYLGESVAALGLLVTSAGSTAIALALAALGVQLLRMRWEESVLTREFPEYGAYARRVPRYLPFLA</sequence>
<evidence type="ECO:0000256" key="2">
    <source>
        <dbReference type="ARBA" id="ARBA00022692"/>
    </source>
</evidence>
<dbReference type="Gene3D" id="1.20.120.1630">
    <property type="match status" value="1"/>
</dbReference>
<dbReference type="PANTHER" id="PTHR12714:SF9">
    <property type="entry name" value="PROTEIN-S-ISOPRENYLCYSTEINE O-METHYLTRANSFERASE"/>
    <property type="match status" value="1"/>
</dbReference>
<evidence type="ECO:0000256" key="1">
    <source>
        <dbReference type="ARBA" id="ARBA00004127"/>
    </source>
</evidence>
<dbReference type="Proteomes" id="UP000612893">
    <property type="component" value="Unassembled WGS sequence"/>
</dbReference>
<evidence type="ECO:0000256" key="4">
    <source>
        <dbReference type="ARBA" id="ARBA00023136"/>
    </source>
</evidence>
<name>A0A934N5T8_9BACT</name>
<dbReference type="InterPro" id="IPR007318">
    <property type="entry name" value="Phopholipid_MeTrfase"/>
</dbReference>
<keyword evidence="4 5" id="KW-0472">Membrane</keyword>
<organism evidence="6 7">
    <name type="scientific">Candidatus Nephthysia bennettiae</name>
    <dbReference type="NCBI Taxonomy" id="3127016"/>
    <lineage>
        <taxon>Bacteria</taxon>
        <taxon>Bacillati</taxon>
        <taxon>Candidatus Dormiibacterota</taxon>
        <taxon>Candidatus Dormibacteria</taxon>
        <taxon>Candidatus Dormibacterales</taxon>
        <taxon>Candidatus Dormibacteraceae</taxon>
        <taxon>Candidatus Nephthysia</taxon>
    </lineage>
</organism>
<accession>A0A934N5T8</accession>
<feature type="transmembrane region" description="Helical" evidence="5">
    <location>
        <begin position="63"/>
        <end position="88"/>
    </location>
</feature>
<evidence type="ECO:0000256" key="5">
    <source>
        <dbReference type="SAM" id="Phobius"/>
    </source>
</evidence>
<dbReference type="EMBL" id="JAEKNR010000030">
    <property type="protein sequence ID" value="MBJ7596946.1"/>
    <property type="molecule type" value="Genomic_DNA"/>
</dbReference>
<dbReference type="AlphaFoldDB" id="A0A934N5T8"/>
<comment type="subcellular location">
    <subcellularLocation>
        <location evidence="1">Endomembrane system</location>
        <topology evidence="1">Multi-pass membrane protein</topology>
    </subcellularLocation>
</comment>
<keyword evidence="3 5" id="KW-1133">Transmembrane helix</keyword>
<comment type="caution">
    <text evidence="6">The sequence shown here is derived from an EMBL/GenBank/DDBJ whole genome shotgun (WGS) entry which is preliminary data.</text>
</comment>
<dbReference type="PANTHER" id="PTHR12714">
    <property type="entry name" value="PROTEIN-S ISOPRENYLCYSTEINE O-METHYLTRANSFERASE"/>
    <property type="match status" value="1"/>
</dbReference>
<dbReference type="Pfam" id="PF04191">
    <property type="entry name" value="PEMT"/>
    <property type="match status" value="1"/>
</dbReference>
<feature type="transmembrane region" description="Helical" evidence="5">
    <location>
        <begin position="100"/>
        <end position="119"/>
    </location>
</feature>
<feature type="transmembrane region" description="Helical" evidence="5">
    <location>
        <begin position="24"/>
        <end position="51"/>
    </location>
</feature>
<proteinExistence type="predicted"/>
<feature type="transmembrane region" description="Helical" evidence="5">
    <location>
        <begin position="182"/>
        <end position="206"/>
    </location>
</feature>
<dbReference type="GO" id="GO:0016740">
    <property type="term" value="F:transferase activity"/>
    <property type="evidence" value="ECO:0007669"/>
    <property type="project" value="UniProtKB-ARBA"/>
</dbReference>
<protein>
    <submittedName>
        <fullName evidence="6">Isoprenylcysteine carboxylmethyltransferase family protein</fullName>
    </submittedName>
</protein>
<evidence type="ECO:0000256" key="3">
    <source>
        <dbReference type="ARBA" id="ARBA00022989"/>
    </source>
</evidence>
<gene>
    <name evidence="6" type="ORF">JF922_02505</name>
</gene>
<evidence type="ECO:0000313" key="7">
    <source>
        <dbReference type="Proteomes" id="UP000612893"/>
    </source>
</evidence>